<dbReference type="EMBL" id="FNDJ01000005">
    <property type="protein sequence ID" value="SDI32840.1"/>
    <property type="molecule type" value="Genomic_DNA"/>
</dbReference>
<dbReference type="InterPro" id="IPR010667">
    <property type="entry name" value="Phage_T4_Gp19"/>
</dbReference>
<dbReference type="Pfam" id="PF06841">
    <property type="entry name" value="Phage_T4_gp19"/>
    <property type="match status" value="1"/>
</dbReference>
<dbReference type="STRING" id="633440.SAMN05421869_105141"/>
<organism evidence="1 2">
    <name type="scientific">Nonomuraea jiangxiensis</name>
    <dbReference type="NCBI Taxonomy" id="633440"/>
    <lineage>
        <taxon>Bacteria</taxon>
        <taxon>Bacillati</taxon>
        <taxon>Actinomycetota</taxon>
        <taxon>Actinomycetes</taxon>
        <taxon>Streptosporangiales</taxon>
        <taxon>Streptosporangiaceae</taxon>
        <taxon>Nonomuraea</taxon>
    </lineage>
</organism>
<dbReference type="PANTHER" id="PTHR38009:SF1">
    <property type="entry name" value="CONSERVED HYPOTHETICAL PHAGE TAIL PROTEIN"/>
    <property type="match status" value="1"/>
</dbReference>
<accession>A0A1G8JQL8</accession>
<evidence type="ECO:0000313" key="1">
    <source>
        <dbReference type="EMBL" id="SDI32840.1"/>
    </source>
</evidence>
<proteinExistence type="predicted"/>
<keyword evidence="2" id="KW-1185">Reference proteome</keyword>
<dbReference type="InterPro" id="IPR011747">
    <property type="entry name" value="CHP02241"/>
</dbReference>
<name>A0A1G8JQL8_9ACTN</name>
<dbReference type="GO" id="GO:0005198">
    <property type="term" value="F:structural molecule activity"/>
    <property type="evidence" value="ECO:0007669"/>
    <property type="project" value="InterPro"/>
</dbReference>
<sequence length="165" mass="18887">MAVFKVGGVDRYDPYKDFMFRVRWDRTYVAGVSRMSALRRTTTAVRHRGGPDLSRDRKSPGVTRYEAVTLERGITLDTRFEEWANLVHLLGDPLALSGFRKNLVVDVFHGGGQRVLSYRLNRCWVSEFRTLPQLDAAHAALPIETLRVELESWERDTAHVLPAET</sequence>
<dbReference type="RefSeq" id="WP_218135735.1">
    <property type="nucleotide sequence ID" value="NZ_FNDJ01000005.1"/>
</dbReference>
<gene>
    <name evidence="1" type="ORF">SAMN05421869_105141</name>
</gene>
<dbReference type="PANTHER" id="PTHR38009">
    <property type="entry name" value="CONSERVED HYPOTHETICAL PHAGE TAIL PROTEIN"/>
    <property type="match status" value="1"/>
</dbReference>
<dbReference type="Proteomes" id="UP000199202">
    <property type="component" value="Unassembled WGS sequence"/>
</dbReference>
<protein>
    <submittedName>
        <fullName evidence="1">Conserved hypothetical phage tail region protein</fullName>
    </submittedName>
</protein>
<dbReference type="NCBIfam" id="TIGR02241">
    <property type="entry name" value="conserved hypothetical phage tail region protein"/>
    <property type="match status" value="1"/>
</dbReference>
<reference evidence="1 2" key="1">
    <citation type="submission" date="2016-10" db="EMBL/GenBank/DDBJ databases">
        <authorList>
            <person name="de Groot N.N."/>
        </authorList>
    </citation>
    <scope>NUCLEOTIDE SEQUENCE [LARGE SCALE GENOMIC DNA]</scope>
    <source>
        <strain evidence="1 2">CGMCC 4.6533</strain>
    </source>
</reference>
<dbReference type="AlphaFoldDB" id="A0A1G8JQL8"/>
<evidence type="ECO:0000313" key="2">
    <source>
        <dbReference type="Proteomes" id="UP000199202"/>
    </source>
</evidence>